<dbReference type="EMBL" id="JAOWKX010000007">
    <property type="protein sequence ID" value="MCV2885807.1"/>
    <property type="molecule type" value="Genomic_DNA"/>
</dbReference>
<keyword evidence="6" id="KW-0812">Transmembrane</keyword>
<evidence type="ECO:0000256" key="10">
    <source>
        <dbReference type="PIRNR" id="PIRNR002786"/>
    </source>
</evidence>
<dbReference type="RefSeq" id="WP_263713088.1">
    <property type="nucleotide sequence ID" value="NZ_JAOWKX010000007.1"/>
</dbReference>
<evidence type="ECO:0000256" key="7">
    <source>
        <dbReference type="ARBA" id="ARBA00022927"/>
    </source>
</evidence>
<comment type="caution">
    <text evidence="13">The sequence shown here is derived from an EMBL/GenBank/DDBJ whole genome shotgun (WGS) entry which is preliminary data.</text>
</comment>
<comment type="subcellular location">
    <subcellularLocation>
        <location evidence="1 10">Cell inner membrane</location>
    </subcellularLocation>
</comment>
<keyword evidence="9 10" id="KW-0472">Membrane</keyword>
<protein>
    <recommendedName>
        <fullName evidence="10">Type II secretion system protein K</fullName>
    </recommendedName>
</protein>
<evidence type="ECO:0000256" key="6">
    <source>
        <dbReference type="ARBA" id="ARBA00022692"/>
    </source>
</evidence>
<feature type="domain" description="T2SS protein K first SAM-like" evidence="12">
    <location>
        <begin position="104"/>
        <end position="214"/>
    </location>
</feature>
<evidence type="ECO:0000256" key="4">
    <source>
        <dbReference type="ARBA" id="ARBA00022475"/>
    </source>
</evidence>
<dbReference type="Pfam" id="PF21687">
    <property type="entry name" value="T2SSK_1st"/>
    <property type="match status" value="1"/>
</dbReference>
<keyword evidence="14" id="KW-1185">Reference proteome</keyword>
<gene>
    <name evidence="13" type="primary">gspK</name>
    <name evidence="13" type="ORF">OE749_14005</name>
</gene>
<dbReference type="NCBIfam" id="NF037980">
    <property type="entry name" value="T2SS_GspK"/>
    <property type="match status" value="1"/>
</dbReference>
<dbReference type="InterPro" id="IPR049031">
    <property type="entry name" value="T2SSK_SAM-like_1st"/>
</dbReference>
<dbReference type="PANTHER" id="PTHR38831">
    <property type="entry name" value="TYPE II SECRETION SYSTEM PROTEIN K"/>
    <property type="match status" value="1"/>
</dbReference>
<organism evidence="13 14">
    <name type="scientific">Fluctibacter corallii</name>
    <dbReference type="NCBI Taxonomy" id="2984329"/>
    <lineage>
        <taxon>Bacteria</taxon>
        <taxon>Pseudomonadati</taxon>
        <taxon>Pseudomonadota</taxon>
        <taxon>Gammaproteobacteria</taxon>
        <taxon>Alteromonadales</taxon>
        <taxon>Alteromonadaceae</taxon>
        <taxon>Fluctibacter</taxon>
    </lineage>
</organism>
<sequence length="325" mass="36404">MNPMIQKQKGVALIIVLMVVALVAVLATEMGSRLQLNIKRAANIKDNNQAYWYALGAEQYAKSAITKLMKENNNIIAEGQGWTEPLTYPVEGGVIEVTLSDARACFNMNALRASNPNDAAHLEVKTAFKNLLANRKFEIDNYAQDVVTDSLADWLDEDSNIRNYGAEDSDYESMLPPYLPANNLMMTKSEFRLINGVKPNWAVNVMPFLCVIPNEEKLKININTLSKDDALLLAALTNLSEGDAARIINSRPQDGYDDKGKFLAEQEIQALNLSAAKQDWFDITTDHFILDTKSVYNNATFRMRSLLKLDNNKVKVIRREFGGAY</sequence>
<keyword evidence="4 10" id="KW-1003">Cell membrane</keyword>
<dbReference type="Gene3D" id="1.10.40.60">
    <property type="entry name" value="EpsJ-like"/>
    <property type="match status" value="2"/>
</dbReference>
<dbReference type="SUPFAM" id="SSF54523">
    <property type="entry name" value="Pili subunits"/>
    <property type="match status" value="1"/>
</dbReference>
<proteinExistence type="inferred from homology"/>
<dbReference type="Proteomes" id="UP001652504">
    <property type="component" value="Unassembled WGS sequence"/>
</dbReference>
<comment type="similarity">
    <text evidence="2 10">Belongs to the GSP K family.</text>
</comment>
<dbReference type="InterPro" id="IPR049179">
    <property type="entry name" value="T2SSK_SAM-like_2nd"/>
</dbReference>
<dbReference type="InterPro" id="IPR038072">
    <property type="entry name" value="GspK_central_sf"/>
</dbReference>
<dbReference type="Pfam" id="PF03934">
    <property type="entry name" value="T2SSK"/>
    <property type="match status" value="1"/>
</dbReference>
<evidence type="ECO:0000256" key="8">
    <source>
        <dbReference type="ARBA" id="ARBA00022989"/>
    </source>
</evidence>
<name>A0ABT3AAU6_9ALTE</name>
<accession>A0ABT3AAU6</accession>
<dbReference type="PANTHER" id="PTHR38831:SF1">
    <property type="entry name" value="TYPE II SECRETION SYSTEM PROTEIN K-RELATED"/>
    <property type="match status" value="1"/>
</dbReference>
<evidence type="ECO:0000256" key="2">
    <source>
        <dbReference type="ARBA" id="ARBA00007246"/>
    </source>
</evidence>
<keyword evidence="7" id="KW-0653">Protein transport</keyword>
<dbReference type="PIRSF" id="PIRSF002786">
    <property type="entry name" value="XcpX"/>
    <property type="match status" value="1"/>
</dbReference>
<evidence type="ECO:0000256" key="5">
    <source>
        <dbReference type="ARBA" id="ARBA00022519"/>
    </source>
</evidence>
<feature type="domain" description="T2SS protein K second SAM-like" evidence="11">
    <location>
        <begin position="220"/>
        <end position="283"/>
    </location>
</feature>
<evidence type="ECO:0000256" key="3">
    <source>
        <dbReference type="ARBA" id="ARBA00022448"/>
    </source>
</evidence>
<evidence type="ECO:0000256" key="9">
    <source>
        <dbReference type="ARBA" id="ARBA00023136"/>
    </source>
</evidence>
<keyword evidence="3 10" id="KW-0813">Transport</keyword>
<dbReference type="InterPro" id="IPR005628">
    <property type="entry name" value="GspK"/>
</dbReference>
<evidence type="ECO:0000259" key="12">
    <source>
        <dbReference type="Pfam" id="PF21687"/>
    </source>
</evidence>
<dbReference type="Gene3D" id="3.30.1300.30">
    <property type="entry name" value="GSPII I/J protein-like"/>
    <property type="match status" value="1"/>
</dbReference>
<evidence type="ECO:0000259" key="11">
    <source>
        <dbReference type="Pfam" id="PF03934"/>
    </source>
</evidence>
<keyword evidence="5 10" id="KW-0997">Cell inner membrane</keyword>
<dbReference type="InterPro" id="IPR045584">
    <property type="entry name" value="Pilin-like"/>
</dbReference>
<reference evidence="13 14" key="1">
    <citation type="submission" date="2022-10" db="EMBL/GenBank/DDBJ databases">
        <title>Aestuariibacter sp. AA17 isolated from Montipora capitata coral fragment.</title>
        <authorList>
            <person name="Emsley S.A."/>
            <person name="Pfannmuller K.M."/>
            <person name="Loughran R.M."/>
            <person name="Shlafstein M."/>
            <person name="Papke E."/>
            <person name="Saw J.H."/>
            <person name="Ushijima B."/>
            <person name="Videau P."/>
        </authorList>
    </citation>
    <scope>NUCLEOTIDE SEQUENCE [LARGE SCALE GENOMIC DNA]</scope>
    <source>
        <strain evidence="13 14">AA17</strain>
    </source>
</reference>
<evidence type="ECO:0000256" key="1">
    <source>
        <dbReference type="ARBA" id="ARBA00004533"/>
    </source>
</evidence>
<dbReference type="SUPFAM" id="SSF158544">
    <property type="entry name" value="GspK insert domain-like"/>
    <property type="match status" value="2"/>
</dbReference>
<evidence type="ECO:0000313" key="13">
    <source>
        <dbReference type="EMBL" id="MCV2885807.1"/>
    </source>
</evidence>
<evidence type="ECO:0000313" key="14">
    <source>
        <dbReference type="Proteomes" id="UP001652504"/>
    </source>
</evidence>
<keyword evidence="8" id="KW-1133">Transmembrane helix</keyword>